<protein>
    <submittedName>
        <fullName evidence="1">Uncharacterized protein</fullName>
    </submittedName>
</protein>
<evidence type="ECO:0000313" key="2">
    <source>
        <dbReference type="Proteomes" id="UP001620520"/>
    </source>
</evidence>
<comment type="caution">
    <text evidence="1">The sequence shown here is derived from an EMBL/GenBank/DDBJ whole genome shotgun (WGS) entry which is preliminary data.</text>
</comment>
<keyword evidence="2" id="KW-1185">Reference proteome</keyword>
<gene>
    <name evidence="1" type="ORF">ABIA52_004244</name>
</gene>
<dbReference type="Proteomes" id="UP001620520">
    <property type="component" value="Unassembled WGS sequence"/>
</dbReference>
<proteinExistence type="predicted"/>
<organism evidence="1 2">
    <name type="scientific">Paenarthrobacter histidinolovorans</name>
    <dbReference type="NCBI Taxonomy" id="43664"/>
    <lineage>
        <taxon>Bacteria</taxon>
        <taxon>Bacillati</taxon>
        <taxon>Actinomycetota</taxon>
        <taxon>Actinomycetes</taxon>
        <taxon>Micrococcales</taxon>
        <taxon>Micrococcaceae</taxon>
        <taxon>Paenarthrobacter</taxon>
    </lineage>
</organism>
<name>A0ABW8NCR3_9MICC</name>
<sequence length="137" mass="15073">MKVICTKILSMDGTETYDSNPSITLGAEYLVTSLLAYSNRPTQLQILTDDGNSLVWHDSRSFVTSDGSIPDGWEARINDEGTLELAPSSWFVVGLWEDYYDGDPEAAHVVAAELNKMFALERNPDSAPPKEVGPSFN</sequence>
<dbReference type="EMBL" id="JBIYEW010000003">
    <property type="protein sequence ID" value="MFK4641355.1"/>
    <property type="molecule type" value="Genomic_DNA"/>
</dbReference>
<reference evidence="1 2" key="1">
    <citation type="submission" date="2024-10" db="EMBL/GenBank/DDBJ databases">
        <title>Novel secondary metabolite-producing bacteria for plant disease control.</title>
        <authorList>
            <person name="Chevrette M."/>
        </authorList>
    </citation>
    <scope>NUCLEOTIDE SEQUENCE [LARGE SCALE GENOMIC DNA]</scope>
    <source>
        <strain evidence="1 2">J30 TE3557</strain>
    </source>
</reference>
<evidence type="ECO:0000313" key="1">
    <source>
        <dbReference type="EMBL" id="MFK4641355.1"/>
    </source>
</evidence>
<accession>A0ABW8NCR3</accession>